<dbReference type="InterPro" id="IPR006439">
    <property type="entry name" value="HAD-SF_hydro_IA"/>
</dbReference>
<name>A0ABM6A9N8_9BACL</name>
<proteinExistence type="predicted"/>
<organism evidence="1 2">
    <name type="scientific">Geobacillus subterraneus</name>
    <dbReference type="NCBI Taxonomy" id="129338"/>
    <lineage>
        <taxon>Bacteria</taxon>
        <taxon>Bacillati</taxon>
        <taxon>Bacillota</taxon>
        <taxon>Bacilli</taxon>
        <taxon>Bacillales</taxon>
        <taxon>Anoxybacillaceae</taxon>
        <taxon>Geobacillus</taxon>
    </lineage>
</organism>
<dbReference type="Gene3D" id="1.10.150.240">
    <property type="entry name" value="Putative phosphatase, domain 2"/>
    <property type="match status" value="1"/>
</dbReference>
<dbReference type="SFLD" id="SFLDS00003">
    <property type="entry name" value="Haloacid_Dehalogenase"/>
    <property type="match status" value="1"/>
</dbReference>
<dbReference type="NCBIfam" id="TIGR01549">
    <property type="entry name" value="HAD-SF-IA-v1"/>
    <property type="match status" value="1"/>
</dbReference>
<sequence length="245" mass="27508">MERWEAVWFDLDETLIDYERTFCAAIRHCFHHFFSAAPVSFSVWFPIFKEACDRHWDDYEAGTLTRRAYRRVRFLDAARACQIEADEEMADRFHAYFDEAVSRFAVALPGMTDLLGQLRAANVPLGVITNGSGAIQRGKLAACGLHRFFRSDAVVISEEVGYKKPAAAIFHYARNKRPSEQLVYVGDSWKLDVEGALGAGWEAVYFRPRQPAPVGSSVPVCRTVGELAVLLLNGLGLVGERERGT</sequence>
<dbReference type="RefSeq" id="WP_063165274.1">
    <property type="nucleotide sequence ID" value="NZ_CP014342.1"/>
</dbReference>
<dbReference type="InterPro" id="IPR052550">
    <property type="entry name" value="Pyrimidine_5'-ntase_YjjG"/>
</dbReference>
<dbReference type="InterPro" id="IPR023214">
    <property type="entry name" value="HAD_sf"/>
</dbReference>
<dbReference type="Proteomes" id="UP000076226">
    <property type="component" value="Chromosome"/>
</dbReference>
<dbReference type="PANTHER" id="PTHR47478:SF1">
    <property type="entry name" value="PYRIMIDINE 5'-NUCLEOTIDASE YJJG"/>
    <property type="match status" value="1"/>
</dbReference>
<gene>
    <name evidence="1" type="ORF">GS3922_03910</name>
</gene>
<dbReference type="SFLD" id="SFLDG01129">
    <property type="entry name" value="C1.5:_HAD__Beta-PGM__Phosphata"/>
    <property type="match status" value="1"/>
</dbReference>
<dbReference type="EMBL" id="CP014342">
    <property type="protein sequence ID" value="AMX82895.1"/>
    <property type="molecule type" value="Genomic_DNA"/>
</dbReference>
<dbReference type="InterPro" id="IPR036412">
    <property type="entry name" value="HAD-like_sf"/>
</dbReference>
<dbReference type="PANTHER" id="PTHR47478">
    <property type="match status" value="1"/>
</dbReference>
<dbReference type="SUPFAM" id="SSF56784">
    <property type="entry name" value="HAD-like"/>
    <property type="match status" value="1"/>
</dbReference>
<evidence type="ECO:0000313" key="1">
    <source>
        <dbReference type="EMBL" id="AMX82895.1"/>
    </source>
</evidence>
<accession>A0ABM6A9N8</accession>
<evidence type="ECO:0000313" key="2">
    <source>
        <dbReference type="Proteomes" id="UP000076226"/>
    </source>
</evidence>
<keyword evidence="2" id="KW-1185">Reference proteome</keyword>
<dbReference type="InterPro" id="IPR023198">
    <property type="entry name" value="PGP-like_dom2"/>
</dbReference>
<protein>
    <submittedName>
        <fullName evidence="1">Haloacid dehalogenase</fullName>
    </submittedName>
</protein>
<reference evidence="1 2" key="1">
    <citation type="submission" date="2016-02" db="EMBL/GenBank/DDBJ databases">
        <title>Complete genome sequence of Geobacillus subterraneus KCTC 3922T.</title>
        <authorList>
            <person name="Lee D.-W."/>
            <person name="Lee Y.-J."/>
            <person name="Lee S.-J."/>
            <person name="Park G.-S."/>
            <person name="Lee S.-J."/>
            <person name="Shin J.-H."/>
        </authorList>
    </citation>
    <scope>NUCLEOTIDE SEQUENCE [LARGE SCALE GENOMIC DNA]</scope>
    <source>
        <strain evidence="1 2">KCTC 3922</strain>
    </source>
</reference>
<dbReference type="Pfam" id="PF00702">
    <property type="entry name" value="Hydrolase"/>
    <property type="match status" value="1"/>
</dbReference>
<dbReference type="Gene3D" id="3.40.50.1000">
    <property type="entry name" value="HAD superfamily/HAD-like"/>
    <property type="match status" value="1"/>
</dbReference>